<reference evidence="9" key="1">
    <citation type="journal article" date="2023" name="Plant J.">
        <title>The genome of the king protea, Protea cynaroides.</title>
        <authorList>
            <person name="Chang J."/>
            <person name="Duong T.A."/>
            <person name="Schoeman C."/>
            <person name="Ma X."/>
            <person name="Roodt D."/>
            <person name="Barker N."/>
            <person name="Li Z."/>
            <person name="Van de Peer Y."/>
            <person name="Mizrachi E."/>
        </authorList>
    </citation>
    <scope>NUCLEOTIDE SEQUENCE</scope>
    <source>
        <tissue evidence="9">Young leaves</tissue>
    </source>
</reference>
<evidence type="ECO:0000259" key="7">
    <source>
        <dbReference type="Pfam" id="PF00749"/>
    </source>
</evidence>
<accession>A0A9Q0HFY1</accession>
<dbReference type="GO" id="GO:0005524">
    <property type="term" value="F:ATP binding"/>
    <property type="evidence" value="ECO:0007669"/>
    <property type="project" value="UniProtKB-KW"/>
</dbReference>
<dbReference type="OrthoDB" id="1719539at2759"/>
<feature type="domain" description="Glutamyl/glutaminyl-tRNA synthetase class Ib catalytic" evidence="7">
    <location>
        <begin position="155"/>
        <end position="265"/>
    </location>
</feature>
<keyword evidence="1 6" id="KW-0436">Ligase</keyword>
<dbReference type="GO" id="GO:0004819">
    <property type="term" value="F:glutamine-tRNA ligase activity"/>
    <property type="evidence" value="ECO:0007669"/>
    <property type="project" value="TreeGrafter"/>
</dbReference>
<proteinExistence type="inferred from homology"/>
<dbReference type="GO" id="GO:0006425">
    <property type="term" value="P:glutaminyl-tRNA aminoacylation"/>
    <property type="evidence" value="ECO:0007669"/>
    <property type="project" value="TreeGrafter"/>
</dbReference>
<dbReference type="EMBL" id="JAMYWD010000008">
    <property type="protein sequence ID" value="KAJ4964043.1"/>
    <property type="molecule type" value="Genomic_DNA"/>
</dbReference>
<evidence type="ECO:0000256" key="3">
    <source>
        <dbReference type="ARBA" id="ARBA00022840"/>
    </source>
</evidence>
<keyword evidence="4 6" id="KW-0648">Protein biosynthesis</keyword>
<dbReference type="GO" id="GO:0005829">
    <property type="term" value="C:cytosol"/>
    <property type="evidence" value="ECO:0007669"/>
    <property type="project" value="TreeGrafter"/>
</dbReference>
<dbReference type="InterPro" id="IPR042559">
    <property type="entry name" value="Gln-tRNA-synth_Ib_RNA-bd_N_2"/>
</dbReference>
<keyword evidence="5 6" id="KW-0030">Aminoacyl-tRNA synthetase</keyword>
<dbReference type="InterPro" id="IPR020058">
    <property type="entry name" value="Glu/Gln-tRNA-synth_Ib_cat-dom"/>
</dbReference>
<keyword evidence="10" id="KW-1185">Reference proteome</keyword>
<dbReference type="Proteomes" id="UP001141806">
    <property type="component" value="Unassembled WGS sequence"/>
</dbReference>
<dbReference type="PANTHER" id="PTHR43097">
    <property type="entry name" value="GLUTAMINE-TRNA LIGASE"/>
    <property type="match status" value="1"/>
</dbReference>
<gene>
    <name evidence="9" type="ORF">NE237_023982</name>
</gene>
<comment type="similarity">
    <text evidence="6">Belongs to the class-I aminoacyl-tRNA synthetase family.</text>
</comment>
<evidence type="ECO:0000313" key="10">
    <source>
        <dbReference type="Proteomes" id="UP001141806"/>
    </source>
</evidence>
<keyword evidence="2 6" id="KW-0547">Nucleotide-binding</keyword>
<dbReference type="InterPro" id="IPR050132">
    <property type="entry name" value="Gln/Glu-tRNA_Ligase"/>
</dbReference>
<sequence>MDLRGRCSPVGNVIADGQGPLNNGVKDENSERSLELFLKIGLDEKTAWNTIANNKVTANLNAVIQEAAVIDGCSRVVGNLLYMIKTPAQLEAAFSFFGNIGPDKFPVKEFEEACGVGVEVCAEEIECIVTEVFEENKGAILEQRYRTNDMMIQTLKLKSSILIILKKLSNGWAGSPSSSLPLRITYSSDYFQDLYDLAVELICRGHAYVDPQTPEEIKEYQEKKMSSPRRDRPIAESLKLFNEMKLAMIDKGKATLRMKQDMQSEL</sequence>
<dbReference type="AlphaFoldDB" id="A0A9Q0HFY1"/>
<evidence type="ECO:0000256" key="1">
    <source>
        <dbReference type="ARBA" id="ARBA00022598"/>
    </source>
</evidence>
<dbReference type="Gene3D" id="1.10.8.1290">
    <property type="entry name" value="Glutaminyl-tRNA synthetase, non-specific RNA binding region part 1, domain 1"/>
    <property type="match status" value="2"/>
</dbReference>
<evidence type="ECO:0000256" key="6">
    <source>
        <dbReference type="RuleBase" id="RU363037"/>
    </source>
</evidence>
<dbReference type="Pfam" id="PF04558">
    <property type="entry name" value="tRNA_synt_1c_R1"/>
    <property type="match status" value="1"/>
</dbReference>
<name>A0A9Q0HFY1_9MAGN</name>
<dbReference type="InterPro" id="IPR042558">
    <property type="entry name" value="Gln-tRNA-synth_Ib_RNA-bd_N_1"/>
</dbReference>
<evidence type="ECO:0000256" key="5">
    <source>
        <dbReference type="ARBA" id="ARBA00023146"/>
    </source>
</evidence>
<feature type="domain" description="Glutaminyl-tRNA synthetase class Ib non-specific RNA-binding" evidence="8">
    <location>
        <begin position="32"/>
        <end position="84"/>
    </location>
</feature>
<dbReference type="InterPro" id="IPR007639">
    <property type="entry name" value="Gln-tRNA-synth_Ib_RNA-bd_N"/>
</dbReference>
<dbReference type="Pfam" id="PF00749">
    <property type="entry name" value="tRNA-synt_1c"/>
    <property type="match status" value="1"/>
</dbReference>
<dbReference type="Gene3D" id="1.10.10.2420">
    <property type="match status" value="1"/>
</dbReference>
<dbReference type="PANTHER" id="PTHR43097:SF4">
    <property type="entry name" value="GLUTAMINE--TRNA LIGASE"/>
    <property type="match status" value="1"/>
</dbReference>
<evidence type="ECO:0000256" key="2">
    <source>
        <dbReference type="ARBA" id="ARBA00022741"/>
    </source>
</evidence>
<evidence type="ECO:0000313" key="9">
    <source>
        <dbReference type="EMBL" id="KAJ4964043.1"/>
    </source>
</evidence>
<evidence type="ECO:0000256" key="4">
    <source>
        <dbReference type="ARBA" id="ARBA00022917"/>
    </source>
</evidence>
<comment type="caution">
    <text evidence="9">The sequence shown here is derived from an EMBL/GenBank/DDBJ whole genome shotgun (WGS) entry which is preliminary data.</text>
</comment>
<protein>
    <submittedName>
        <fullName evidence="9">Uncharacterized protein</fullName>
    </submittedName>
</protein>
<organism evidence="9 10">
    <name type="scientific">Protea cynaroides</name>
    <dbReference type="NCBI Taxonomy" id="273540"/>
    <lineage>
        <taxon>Eukaryota</taxon>
        <taxon>Viridiplantae</taxon>
        <taxon>Streptophyta</taxon>
        <taxon>Embryophyta</taxon>
        <taxon>Tracheophyta</taxon>
        <taxon>Spermatophyta</taxon>
        <taxon>Magnoliopsida</taxon>
        <taxon>Proteales</taxon>
        <taxon>Proteaceae</taxon>
        <taxon>Protea</taxon>
    </lineage>
</organism>
<dbReference type="Gene3D" id="3.90.800.10">
    <property type="entry name" value="Glutamyl-tRNA Synthetase, Domain 3"/>
    <property type="match status" value="1"/>
</dbReference>
<keyword evidence="3 6" id="KW-0067">ATP-binding</keyword>
<dbReference type="SUPFAM" id="SSF52374">
    <property type="entry name" value="Nucleotidylyl transferase"/>
    <property type="match status" value="1"/>
</dbReference>
<evidence type="ECO:0000259" key="8">
    <source>
        <dbReference type="Pfam" id="PF04558"/>
    </source>
</evidence>